<dbReference type="InterPro" id="IPR011658">
    <property type="entry name" value="PA14_dom"/>
</dbReference>
<dbReference type="Gene3D" id="3.40.50.1700">
    <property type="entry name" value="Glycoside hydrolase family 3 C-terminal domain"/>
    <property type="match status" value="2"/>
</dbReference>
<reference evidence="12" key="1">
    <citation type="journal article" date="2021" name="Nat. Commun.">
        <title>Genetic determinants of endophytism in the Arabidopsis root mycobiome.</title>
        <authorList>
            <person name="Mesny F."/>
            <person name="Miyauchi S."/>
            <person name="Thiergart T."/>
            <person name="Pickel B."/>
            <person name="Atanasova L."/>
            <person name="Karlsson M."/>
            <person name="Huettel B."/>
            <person name="Barry K.W."/>
            <person name="Haridas S."/>
            <person name="Chen C."/>
            <person name="Bauer D."/>
            <person name="Andreopoulos W."/>
            <person name="Pangilinan J."/>
            <person name="LaButti K."/>
            <person name="Riley R."/>
            <person name="Lipzen A."/>
            <person name="Clum A."/>
            <person name="Drula E."/>
            <person name="Henrissat B."/>
            <person name="Kohler A."/>
            <person name="Grigoriev I.V."/>
            <person name="Martin F.M."/>
            <person name="Hacquard S."/>
        </authorList>
    </citation>
    <scope>NUCLEOTIDE SEQUENCE</scope>
    <source>
        <strain evidence="12">MPI-CAGE-CH-0235</strain>
    </source>
</reference>
<dbReference type="InterPro" id="IPR050288">
    <property type="entry name" value="Cellulose_deg_GH3"/>
</dbReference>
<evidence type="ECO:0000256" key="9">
    <source>
        <dbReference type="ARBA" id="ARBA00023326"/>
    </source>
</evidence>
<dbReference type="PRINTS" id="PR00133">
    <property type="entry name" value="GLHYDRLASE3"/>
</dbReference>
<dbReference type="Gene3D" id="2.60.40.10">
    <property type="entry name" value="Immunoglobulins"/>
    <property type="match status" value="1"/>
</dbReference>
<dbReference type="Gene3D" id="2.60.120.380">
    <property type="match status" value="1"/>
</dbReference>
<dbReference type="SUPFAM" id="SSF51445">
    <property type="entry name" value="(Trans)glycosidases"/>
    <property type="match status" value="1"/>
</dbReference>
<dbReference type="Proteomes" id="UP000813444">
    <property type="component" value="Unassembled WGS sequence"/>
</dbReference>
<keyword evidence="8" id="KW-0326">Glycosidase</keyword>
<evidence type="ECO:0000256" key="6">
    <source>
        <dbReference type="ARBA" id="ARBA00023180"/>
    </source>
</evidence>
<evidence type="ECO:0000313" key="13">
    <source>
        <dbReference type="Proteomes" id="UP000813444"/>
    </source>
</evidence>
<evidence type="ECO:0000256" key="4">
    <source>
        <dbReference type="ARBA" id="ARBA00012744"/>
    </source>
</evidence>
<feature type="signal peptide" evidence="10">
    <location>
        <begin position="1"/>
        <end position="17"/>
    </location>
</feature>
<dbReference type="PANTHER" id="PTHR42715:SF10">
    <property type="entry name" value="BETA-GLUCOSIDASE"/>
    <property type="match status" value="1"/>
</dbReference>
<dbReference type="InterPro" id="IPR017853">
    <property type="entry name" value="GH"/>
</dbReference>
<evidence type="ECO:0000256" key="2">
    <source>
        <dbReference type="ARBA" id="ARBA00004987"/>
    </source>
</evidence>
<keyword evidence="9" id="KW-0624">Polysaccharide degradation</keyword>
<keyword evidence="10" id="KW-0732">Signal</keyword>
<organism evidence="12 13">
    <name type="scientific">Stachybotrys elegans</name>
    <dbReference type="NCBI Taxonomy" id="80388"/>
    <lineage>
        <taxon>Eukaryota</taxon>
        <taxon>Fungi</taxon>
        <taxon>Dikarya</taxon>
        <taxon>Ascomycota</taxon>
        <taxon>Pezizomycotina</taxon>
        <taxon>Sordariomycetes</taxon>
        <taxon>Hypocreomycetidae</taxon>
        <taxon>Hypocreales</taxon>
        <taxon>Stachybotryaceae</taxon>
        <taxon>Stachybotrys</taxon>
    </lineage>
</organism>
<keyword evidence="6" id="KW-0325">Glycoprotein</keyword>
<feature type="domain" description="PA14" evidence="11">
    <location>
        <begin position="425"/>
        <end position="575"/>
    </location>
</feature>
<keyword evidence="5 12" id="KW-0378">Hydrolase</keyword>
<dbReference type="GO" id="GO:0000272">
    <property type="term" value="P:polysaccharide catabolic process"/>
    <property type="evidence" value="ECO:0007669"/>
    <property type="project" value="UniProtKB-KW"/>
</dbReference>
<dbReference type="InterPro" id="IPR001764">
    <property type="entry name" value="Glyco_hydro_3_N"/>
</dbReference>
<evidence type="ECO:0000259" key="11">
    <source>
        <dbReference type="PROSITE" id="PS51820"/>
    </source>
</evidence>
<evidence type="ECO:0000256" key="8">
    <source>
        <dbReference type="ARBA" id="ARBA00023295"/>
    </source>
</evidence>
<dbReference type="PROSITE" id="PS51820">
    <property type="entry name" value="PA14"/>
    <property type="match status" value="1"/>
</dbReference>
<dbReference type="PANTHER" id="PTHR42715">
    <property type="entry name" value="BETA-GLUCOSIDASE"/>
    <property type="match status" value="1"/>
</dbReference>
<dbReference type="InterPro" id="IPR013783">
    <property type="entry name" value="Ig-like_fold"/>
</dbReference>
<accession>A0A8K0SFK6</accession>
<dbReference type="AlphaFoldDB" id="A0A8K0SFK6"/>
<dbReference type="Pfam" id="PF00933">
    <property type="entry name" value="Glyco_hydro_3"/>
    <property type="match status" value="1"/>
</dbReference>
<dbReference type="SMART" id="SM01217">
    <property type="entry name" value="Fn3_like"/>
    <property type="match status" value="1"/>
</dbReference>
<keyword evidence="7" id="KW-0119">Carbohydrate metabolism</keyword>
<dbReference type="GO" id="GO:0008422">
    <property type="term" value="F:beta-glucosidase activity"/>
    <property type="evidence" value="ECO:0007669"/>
    <property type="project" value="UniProtKB-EC"/>
</dbReference>
<evidence type="ECO:0000256" key="10">
    <source>
        <dbReference type="SAM" id="SignalP"/>
    </source>
</evidence>
<dbReference type="OrthoDB" id="2123594at2759"/>
<dbReference type="SUPFAM" id="SSF52279">
    <property type="entry name" value="Beta-D-glucan exohydrolase, C-terminal domain"/>
    <property type="match status" value="1"/>
</dbReference>
<dbReference type="InterPro" id="IPR002772">
    <property type="entry name" value="Glyco_hydro_3_C"/>
</dbReference>
<dbReference type="EMBL" id="JAGPNK010000016">
    <property type="protein sequence ID" value="KAH7308010.1"/>
    <property type="molecule type" value="Genomic_DNA"/>
</dbReference>
<feature type="chain" id="PRO_5035440115" description="beta-glucosidase" evidence="10">
    <location>
        <begin position="18"/>
        <end position="793"/>
    </location>
</feature>
<comment type="catalytic activity">
    <reaction evidence="1">
        <text>Hydrolysis of terminal, non-reducing beta-D-glucosyl residues with release of beta-D-glucose.</text>
        <dbReference type="EC" id="3.2.1.21"/>
    </reaction>
</comment>
<dbReference type="SUPFAM" id="SSF56988">
    <property type="entry name" value="Anthrax protective antigen"/>
    <property type="match status" value="1"/>
</dbReference>
<comment type="similarity">
    <text evidence="3">Belongs to the glycosyl hydrolase 3 family.</text>
</comment>
<name>A0A8K0SFK6_9HYPO</name>
<keyword evidence="13" id="KW-1185">Reference proteome</keyword>
<dbReference type="Pfam" id="PF01915">
    <property type="entry name" value="Glyco_hydro_3_C"/>
    <property type="match status" value="1"/>
</dbReference>
<dbReference type="Pfam" id="PF14310">
    <property type="entry name" value="Fn3-like"/>
    <property type="match status" value="1"/>
</dbReference>
<comment type="pathway">
    <text evidence="2">Glycan metabolism; cellulose degradation.</text>
</comment>
<dbReference type="InterPro" id="IPR036962">
    <property type="entry name" value="Glyco_hydro_3_N_sf"/>
</dbReference>
<dbReference type="EC" id="3.2.1.21" evidence="4"/>
<dbReference type="InterPro" id="IPR037524">
    <property type="entry name" value="PA14/GLEYA"/>
</dbReference>
<dbReference type="Gene3D" id="3.20.20.300">
    <property type="entry name" value="Glycoside hydrolase, family 3, N-terminal domain"/>
    <property type="match status" value="2"/>
</dbReference>
<evidence type="ECO:0000256" key="1">
    <source>
        <dbReference type="ARBA" id="ARBA00000448"/>
    </source>
</evidence>
<sequence length="793" mass="87461">MTLQALLFALPVVSALAGDSPWLDKNLSPEDRLQAFIGQLNESQIYAMVQGDTVLDDHGTGINACIGHISGIDALGIPSVCMGDGPAGVGNSLNDVTAFPAPIMISSGWNTTSQYVFGKMLADEHRMKGRNVVLSPTINILRSPLWARAAESLSEDPYLTARLAVAQIEGIQSEHALACPKHFAIYNQDSNRFGVGPLYDAWDSVVDERTMQELYLPAFKATVQEAKAASNDWGFTGFVVADWYFGHRSTIPAANNGMDISMPGGSLVDAFGFPAFYDDMLKEAVNSGSVKFSRVRDMVERLWRPMFEVGAVDYPPEGNATAMARTQEHLDFAQELAEDGMVLLKNEGQLLPLSKHKYKRIAMFGRGATNQTHVTEEHGGFVLDNGMVTQAPFDHIKKRGDAEGISVKYAEAHPGTGPYPTAPSSMFQDLKCTYWNNTDWSGKINQTVYPQNITSGKFPANMFRSWPDVFSSKYEGKFLANTTGLYHFSLYGQGDAVLRLNGQHVVTMTKQNFGNPVSGVIELEAGKPVDLYLEYSMGYSLSTSNFGVTLGVDGGDSNIGLQLPSGQDELIAKIAAASSKMLVVLGTNSAILMPWIDQVEGILEMWYPGQQVGLALERVLYGDISPNGKLPLTFPKTLEDTIQITSDLEVNYDEGLYVGYKRFDKLNIDPLFPFGFGLTYTSFDLKHLRLKASRCSSYITATATLKNTGDYKAKQVVQLYVSYPEEANEPPKLLKGFQKVELDVGQTFEISIEVKKDDLRVWEEGDWRLVKGKYEFMLGFSSRDILEKKDIHL</sequence>
<evidence type="ECO:0000256" key="7">
    <source>
        <dbReference type="ARBA" id="ARBA00023277"/>
    </source>
</evidence>
<evidence type="ECO:0000256" key="5">
    <source>
        <dbReference type="ARBA" id="ARBA00022801"/>
    </source>
</evidence>
<evidence type="ECO:0000256" key="3">
    <source>
        <dbReference type="ARBA" id="ARBA00005336"/>
    </source>
</evidence>
<proteinExistence type="inferred from homology"/>
<evidence type="ECO:0000313" key="12">
    <source>
        <dbReference type="EMBL" id="KAH7308010.1"/>
    </source>
</evidence>
<dbReference type="Pfam" id="PF07691">
    <property type="entry name" value="PA14"/>
    <property type="match status" value="1"/>
</dbReference>
<dbReference type="InterPro" id="IPR026891">
    <property type="entry name" value="Fn3-like"/>
</dbReference>
<protein>
    <recommendedName>
        <fullName evidence="4">beta-glucosidase</fullName>
        <ecNumber evidence="4">3.2.1.21</ecNumber>
    </recommendedName>
</protein>
<gene>
    <name evidence="12" type="ORF">B0I35DRAFT_361119</name>
</gene>
<dbReference type="InterPro" id="IPR036881">
    <property type="entry name" value="Glyco_hydro_3_C_sf"/>
</dbReference>
<comment type="caution">
    <text evidence="12">The sequence shown here is derived from an EMBL/GenBank/DDBJ whole genome shotgun (WGS) entry which is preliminary data.</text>
</comment>